<comment type="cofactor">
    <cofactor evidence="8">
        <name>dipyrromethane</name>
        <dbReference type="ChEBI" id="CHEBI:60342"/>
    </cofactor>
    <text evidence="8">Binds 1 dipyrromethane group covalently.</text>
</comment>
<dbReference type="Proteomes" id="UP000824124">
    <property type="component" value="Unassembled WGS sequence"/>
</dbReference>
<dbReference type="Pfam" id="PF01379">
    <property type="entry name" value="Porphobil_deam"/>
    <property type="match status" value="1"/>
</dbReference>
<evidence type="ECO:0000256" key="1">
    <source>
        <dbReference type="ARBA" id="ARBA00002869"/>
    </source>
</evidence>
<dbReference type="AlphaFoldDB" id="A0A9D1KZJ2"/>
<evidence type="ECO:0000256" key="5">
    <source>
        <dbReference type="ARBA" id="ARBA00022679"/>
    </source>
</evidence>
<evidence type="ECO:0000259" key="10">
    <source>
        <dbReference type="Pfam" id="PF03900"/>
    </source>
</evidence>
<dbReference type="HAMAP" id="MF_00260">
    <property type="entry name" value="Porphobil_deam"/>
    <property type="match status" value="1"/>
</dbReference>
<evidence type="ECO:0000259" key="9">
    <source>
        <dbReference type="Pfam" id="PF01379"/>
    </source>
</evidence>
<dbReference type="EMBL" id="DVMH01000027">
    <property type="protein sequence ID" value="HIU10635.1"/>
    <property type="molecule type" value="Genomic_DNA"/>
</dbReference>
<dbReference type="EC" id="2.5.1.61" evidence="8"/>
<dbReference type="FunFam" id="3.40.190.10:FF:000086">
    <property type="entry name" value="Probable porphobilinogen deaminase"/>
    <property type="match status" value="1"/>
</dbReference>
<dbReference type="FunFam" id="3.40.190.10:FF:000005">
    <property type="entry name" value="Porphobilinogen deaminase"/>
    <property type="match status" value="1"/>
</dbReference>
<dbReference type="InterPro" id="IPR022417">
    <property type="entry name" value="Porphobilin_deaminase_N"/>
</dbReference>
<evidence type="ECO:0000256" key="6">
    <source>
        <dbReference type="ARBA" id="ARBA00023244"/>
    </source>
</evidence>
<evidence type="ECO:0000256" key="7">
    <source>
        <dbReference type="ARBA" id="ARBA00048169"/>
    </source>
</evidence>
<dbReference type="PIRSF" id="PIRSF001438">
    <property type="entry name" value="4pyrrol_synth_OHMeBilane_synth"/>
    <property type="match status" value="1"/>
</dbReference>
<dbReference type="Gene3D" id="3.40.190.10">
    <property type="entry name" value="Periplasmic binding protein-like II"/>
    <property type="match status" value="2"/>
</dbReference>
<evidence type="ECO:0000256" key="3">
    <source>
        <dbReference type="ARBA" id="ARBA00005638"/>
    </source>
</evidence>
<evidence type="ECO:0000256" key="8">
    <source>
        <dbReference type="HAMAP-Rule" id="MF_00260"/>
    </source>
</evidence>
<dbReference type="SUPFAM" id="SSF54782">
    <property type="entry name" value="Porphobilinogen deaminase (hydroxymethylbilane synthase), C-terminal domain"/>
    <property type="match status" value="1"/>
</dbReference>
<dbReference type="Pfam" id="PF03900">
    <property type="entry name" value="Porphobil_deamC"/>
    <property type="match status" value="1"/>
</dbReference>
<evidence type="ECO:0000256" key="4">
    <source>
        <dbReference type="ARBA" id="ARBA00011245"/>
    </source>
</evidence>
<gene>
    <name evidence="8 11" type="primary">hemC</name>
    <name evidence="11" type="ORF">IAB00_05265</name>
</gene>
<comment type="subunit">
    <text evidence="4 8">Monomer.</text>
</comment>
<accession>A0A9D1KZJ2</accession>
<dbReference type="InterPro" id="IPR000860">
    <property type="entry name" value="HemC"/>
</dbReference>
<name>A0A9D1KZJ2_9FIRM</name>
<reference evidence="11" key="1">
    <citation type="submission" date="2020-10" db="EMBL/GenBank/DDBJ databases">
        <authorList>
            <person name="Gilroy R."/>
        </authorList>
    </citation>
    <scope>NUCLEOTIDE SEQUENCE</scope>
    <source>
        <strain evidence="11">2830</strain>
    </source>
</reference>
<dbReference type="Gene3D" id="3.30.160.40">
    <property type="entry name" value="Porphobilinogen deaminase, C-terminal domain"/>
    <property type="match status" value="1"/>
</dbReference>
<comment type="similarity">
    <text evidence="3 8">Belongs to the HMBS family.</text>
</comment>
<dbReference type="GO" id="GO:0006782">
    <property type="term" value="P:protoporphyrinogen IX biosynthetic process"/>
    <property type="evidence" value="ECO:0007669"/>
    <property type="project" value="UniProtKB-UniRule"/>
</dbReference>
<dbReference type="InterPro" id="IPR036803">
    <property type="entry name" value="Porphobilinogen_deaminase_C_sf"/>
</dbReference>
<feature type="domain" description="Porphobilinogen deaminase N-terminal" evidence="9">
    <location>
        <begin position="11"/>
        <end position="219"/>
    </location>
</feature>
<comment type="miscellaneous">
    <text evidence="8">The porphobilinogen subunits are added to the dipyrromethane group.</text>
</comment>
<evidence type="ECO:0000313" key="11">
    <source>
        <dbReference type="EMBL" id="HIU10635.1"/>
    </source>
</evidence>
<sequence length="305" mass="32764">MQRKETAMKLLIGSRGSKLALTQTEQVAASIRAANPGLATEIIVIKTQGDLILDKPLNELGSKGVFVREIEEALLSGQIDLAVHSLKDLPAEQPPGLTLAVTPRREDPRDFLVCFGGEKCLADLAPNSVIATGSLRRIGQLQALRPDITCAPMRGNVETRLRKAKEQGLQGVLLAAAGLSRLGLIDKIAGFALEPQDMLPAPAQGILGLETRADDTATQKLLLPLHDEVSHRQMLAERAFLKFTEGGCHAPIGAYCEISNASFTLCGFFQTDRGLHRKTISGRYGEEAAAGAKLAQNIKEMIANE</sequence>
<feature type="domain" description="Porphobilinogen deaminase C-terminal" evidence="10">
    <location>
        <begin position="234"/>
        <end position="299"/>
    </location>
</feature>
<dbReference type="PANTHER" id="PTHR11557:SF0">
    <property type="entry name" value="PORPHOBILINOGEN DEAMINASE"/>
    <property type="match status" value="1"/>
</dbReference>
<comment type="pathway">
    <text evidence="2">Porphyrin-containing compound metabolism; protoporphyrin-IX biosynthesis; coproporphyrinogen-III from 5-aminolevulinate: step 2/4.</text>
</comment>
<dbReference type="SUPFAM" id="SSF53850">
    <property type="entry name" value="Periplasmic binding protein-like II"/>
    <property type="match status" value="1"/>
</dbReference>
<feature type="modified residue" description="S-(dipyrrolylmethanemethyl)cysteine" evidence="8">
    <location>
        <position position="248"/>
    </location>
</feature>
<dbReference type="NCBIfam" id="TIGR00212">
    <property type="entry name" value="hemC"/>
    <property type="match status" value="1"/>
</dbReference>
<reference evidence="11" key="2">
    <citation type="journal article" date="2021" name="PeerJ">
        <title>Extensive microbial diversity within the chicken gut microbiome revealed by metagenomics and culture.</title>
        <authorList>
            <person name="Gilroy R."/>
            <person name="Ravi A."/>
            <person name="Getino M."/>
            <person name="Pursley I."/>
            <person name="Horton D.L."/>
            <person name="Alikhan N.F."/>
            <person name="Baker D."/>
            <person name="Gharbi K."/>
            <person name="Hall N."/>
            <person name="Watson M."/>
            <person name="Adriaenssens E.M."/>
            <person name="Foster-Nyarko E."/>
            <person name="Jarju S."/>
            <person name="Secka A."/>
            <person name="Antonio M."/>
            <person name="Oren A."/>
            <person name="Chaudhuri R.R."/>
            <person name="La Ragione R."/>
            <person name="Hildebrand F."/>
            <person name="Pallen M.J."/>
        </authorList>
    </citation>
    <scope>NUCLEOTIDE SEQUENCE</scope>
    <source>
        <strain evidence="11">2830</strain>
    </source>
</reference>
<organism evidence="11 12">
    <name type="scientific">Candidatus Avidehalobacter gallistercoris</name>
    <dbReference type="NCBI Taxonomy" id="2840694"/>
    <lineage>
        <taxon>Bacteria</taxon>
        <taxon>Bacillati</taxon>
        <taxon>Bacillota</taxon>
        <taxon>Clostridia</taxon>
        <taxon>Eubacteriales</taxon>
        <taxon>Peptococcaceae</taxon>
        <taxon>Peptococcaceae incertae sedis</taxon>
        <taxon>Candidatus Avidehalobacter</taxon>
    </lineage>
</organism>
<keyword evidence="6 8" id="KW-0627">Porphyrin biosynthesis</keyword>
<dbReference type="InterPro" id="IPR022418">
    <property type="entry name" value="Porphobilinogen_deaminase_C"/>
</dbReference>
<evidence type="ECO:0000256" key="2">
    <source>
        <dbReference type="ARBA" id="ARBA00004735"/>
    </source>
</evidence>
<comment type="catalytic activity">
    <reaction evidence="7 8">
        <text>4 porphobilinogen + H2O = hydroxymethylbilane + 4 NH4(+)</text>
        <dbReference type="Rhea" id="RHEA:13185"/>
        <dbReference type="ChEBI" id="CHEBI:15377"/>
        <dbReference type="ChEBI" id="CHEBI:28938"/>
        <dbReference type="ChEBI" id="CHEBI:57845"/>
        <dbReference type="ChEBI" id="CHEBI:58126"/>
        <dbReference type="EC" id="2.5.1.61"/>
    </reaction>
</comment>
<proteinExistence type="inferred from homology"/>
<dbReference type="GO" id="GO:0005737">
    <property type="term" value="C:cytoplasm"/>
    <property type="evidence" value="ECO:0007669"/>
    <property type="project" value="UniProtKB-UniRule"/>
</dbReference>
<dbReference type="GO" id="GO:0004418">
    <property type="term" value="F:hydroxymethylbilane synthase activity"/>
    <property type="evidence" value="ECO:0007669"/>
    <property type="project" value="UniProtKB-UniRule"/>
</dbReference>
<comment type="caution">
    <text evidence="11">The sequence shown here is derived from an EMBL/GenBank/DDBJ whole genome shotgun (WGS) entry which is preliminary data.</text>
</comment>
<dbReference type="PRINTS" id="PR00151">
    <property type="entry name" value="PORPHBDMNASE"/>
</dbReference>
<keyword evidence="5 8" id="KW-0808">Transferase</keyword>
<evidence type="ECO:0000313" key="12">
    <source>
        <dbReference type="Proteomes" id="UP000824124"/>
    </source>
</evidence>
<protein>
    <recommendedName>
        <fullName evidence="8">Porphobilinogen deaminase</fullName>
        <shortName evidence="8">PBG</shortName>
        <ecNumber evidence="8">2.5.1.61</ecNumber>
    </recommendedName>
    <alternativeName>
        <fullName evidence="8">Hydroxymethylbilane synthase</fullName>
        <shortName evidence="8">HMBS</shortName>
    </alternativeName>
    <alternativeName>
        <fullName evidence="8">Pre-uroporphyrinogen synthase</fullName>
    </alternativeName>
</protein>
<comment type="function">
    <text evidence="1 8">Tetrapolymerization of the monopyrrole PBG into the hydroxymethylbilane pre-uroporphyrinogen in several discrete steps.</text>
</comment>
<dbReference type="PANTHER" id="PTHR11557">
    <property type="entry name" value="PORPHOBILINOGEN DEAMINASE"/>
    <property type="match status" value="1"/>
</dbReference>